<feature type="non-terminal residue" evidence="1">
    <location>
        <position position="188"/>
    </location>
</feature>
<dbReference type="AlphaFoldDB" id="A0A382VFQ4"/>
<organism evidence="1">
    <name type="scientific">marine metagenome</name>
    <dbReference type="NCBI Taxonomy" id="408172"/>
    <lineage>
        <taxon>unclassified sequences</taxon>
        <taxon>metagenomes</taxon>
        <taxon>ecological metagenomes</taxon>
    </lineage>
</organism>
<name>A0A382VFQ4_9ZZZZ</name>
<gene>
    <name evidence="1" type="ORF">METZ01_LOCUS397585</name>
</gene>
<dbReference type="SUPFAM" id="SSF53067">
    <property type="entry name" value="Actin-like ATPase domain"/>
    <property type="match status" value="1"/>
</dbReference>
<reference evidence="1" key="1">
    <citation type="submission" date="2018-05" db="EMBL/GenBank/DDBJ databases">
        <authorList>
            <person name="Lanie J.A."/>
            <person name="Ng W.-L."/>
            <person name="Kazmierczak K.M."/>
            <person name="Andrzejewski T.M."/>
            <person name="Davidsen T.M."/>
            <person name="Wayne K.J."/>
            <person name="Tettelin H."/>
            <person name="Glass J.I."/>
            <person name="Rusch D."/>
            <person name="Podicherti R."/>
            <person name="Tsui H.-C.T."/>
            <person name="Winkler M.E."/>
        </authorList>
    </citation>
    <scope>NUCLEOTIDE SEQUENCE</scope>
</reference>
<dbReference type="EMBL" id="UINC01151239">
    <property type="protein sequence ID" value="SVD44731.1"/>
    <property type="molecule type" value="Genomic_DNA"/>
</dbReference>
<evidence type="ECO:0000313" key="1">
    <source>
        <dbReference type="EMBL" id="SVD44731.1"/>
    </source>
</evidence>
<dbReference type="Gene3D" id="3.30.420.40">
    <property type="match status" value="1"/>
</dbReference>
<protein>
    <submittedName>
        <fullName evidence="1">Uncharacterized protein</fullName>
    </submittedName>
</protein>
<sequence>MTDVPSAPSILALHLGLLEAHAAVDRAGRIDLVALGGDRAGMPMVLHVSTGGDVAVGEDAIRRAVDDPDGFVDDVMGRLLDDGVVEASGRTLTAEAVLAHLMAQSYAACLRILDGAPEQVVVVRAAGGPDEATYEAAAGRGLVGDVRVLDETRAWSAFSGHAPPATRGMEPEHTGVLGALLWLRHGDA</sequence>
<proteinExistence type="predicted"/>
<dbReference type="InterPro" id="IPR043129">
    <property type="entry name" value="ATPase_NBD"/>
</dbReference>
<accession>A0A382VFQ4</accession>